<sequence>MKTSQMTVLRAIAAAMGTLASHHARAEPLPADLTGSLVANPAMVQAGQSPKLIWSISYPSVVKQYVKITPSVPTDPGGGGDGGQPGTIIPLQNLYADVRIIGQGVTVTSNNSGYTFVPTQATMSINSTTDFREIFYGTNPQINPGAVINIKNVFGTTYTNNLIQSGKAIRFGGRYKYNNAWGTYYKSNDGTDNVRFLVSGDRPPSNVPQYNAPSLESFLRPYLDATGKVKIGPMDVIVFMELTHSSSQKSDPGYDLQDLVLLVTFRKN</sequence>
<feature type="signal peptide" evidence="1">
    <location>
        <begin position="1"/>
        <end position="26"/>
    </location>
</feature>
<accession>A0A934QZN7</accession>
<dbReference type="AlphaFoldDB" id="A0A934QZN7"/>
<gene>
    <name evidence="2" type="ORF">JIN84_08675</name>
</gene>
<evidence type="ECO:0008006" key="4">
    <source>
        <dbReference type="Google" id="ProtNLM"/>
    </source>
</evidence>
<dbReference type="RefSeq" id="WP_200350645.1">
    <property type="nucleotide sequence ID" value="NZ_BAABHZ010000008.1"/>
</dbReference>
<organism evidence="2 3">
    <name type="scientific">Luteolibacter yonseiensis</name>
    <dbReference type="NCBI Taxonomy" id="1144680"/>
    <lineage>
        <taxon>Bacteria</taxon>
        <taxon>Pseudomonadati</taxon>
        <taxon>Verrucomicrobiota</taxon>
        <taxon>Verrucomicrobiia</taxon>
        <taxon>Verrucomicrobiales</taxon>
        <taxon>Verrucomicrobiaceae</taxon>
        <taxon>Luteolibacter</taxon>
    </lineage>
</organism>
<evidence type="ECO:0000313" key="2">
    <source>
        <dbReference type="EMBL" id="MBK1815688.1"/>
    </source>
</evidence>
<evidence type="ECO:0000256" key="1">
    <source>
        <dbReference type="SAM" id="SignalP"/>
    </source>
</evidence>
<dbReference type="EMBL" id="JAENIK010000009">
    <property type="protein sequence ID" value="MBK1815688.1"/>
    <property type="molecule type" value="Genomic_DNA"/>
</dbReference>
<keyword evidence="1" id="KW-0732">Signal</keyword>
<dbReference type="Proteomes" id="UP000600139">
    <property type="component" value="Unassembled WGS sequence"/>
</dbReference>
<keyword evidence="3" id="KW-1185">Reference proteome</keyword>
<feature type="chain" id="PRO_5038080199" description="DUF4114 domain-containing protein" evidence="1">
    <location>
        <begin position="27"/>
        <end position="268"/>
    </location>
</feature>
<protein>
    <recommendedName>
        <fullName evidence="4">DUF4114 domain-containing protein</fullName>
    </recommendedName>
</protein>
<name>A0A934QZN7_9BACT</name>
<comment type="caution">
    <text evidence="2">The sequence shown here is derived from an EMBL/GenBank/DDBJ whole genome shotgun (WGS) entry which is preliminary data.</text>
</comment>
<evidence type="ECO:0000313" key="3">
    <source>
        <dbReference type="Proteomes" id="UP000600139"/>
    </source>
</evidence>
<reference evidence="2" key="1">
    <citation type="submission" date="2021-01" db="EMBL/GenBank/DDBJ databases">
        <title>Modified the classification status of verrucomicrobia.</title>
        <authorList>
            <person name="Feng X."/>
        </authorList>
    </citation>
    <scope>NUCLEOTIDE SEQUENCE</scope>
    <source>
        <strain evidence="2">JCM 18052</strain>
    </source>
</reference>
<proteinExistence type="predicted"/>